<keyword evidence="4" id="KW-0964">Secreted</keyword>
<dbReference type="InterPro" id="IPR000490">
    <property type="entry name" value="Glyco_hydro_17"/>
</dbReference>
<evidence type="ECO:0000256" key="5">
    <source>
        <dbReference type="ARBA" id="ARBA00022729"/>
    </source>
</evidence>
<evidence type="ECO:0000256" key="7">
    <source>
        <dbReference type="SAM" id="Phobius"/>
    </source>
</evidence>
<evidence type="ECO:0000256" key="2">
    <source>
        <dbReference type="ARBA" id="ARBA00008773"/>
    </source>
</evidence>
<evidence type="ECO:0008006" key="11">
    <source>
        <dbReference type="Google" id="ProtNLM"/>
    </source>
</evidence>
<feature type="chain" id="PRO_5012634588" description="Glucan 1,3-beta-glucosidase" evidence="8">
    <location>
        <begin position="16"/>
        <end position="295"/>
    </location>
</feature>
<evidence type="ECO:0000313" key="10">
    <source>
        <dbReference type="Proteomes" id="UP000184330"/>
    </source>
</evidence>
<comment type="subcellular location">
    <subcellularLocation>
        <location evidence="1">Secreted</location>
        <location evidence="1">Cell wall</location>
    </subcellularLocation>
</comment>
<protein>
    <recommendedName>
        <fullName evidence="11">Glucan 1,3-beta-glucosidase</fullName>
    </recommendedName>
</protein>
<feature type="signal peptide" evidence="8">
    <location>
        <begin position="1"/>
        <end position="15"/>
    </location>
</feature>
<proteinExistence type="inferred from homology"/>
<dbReference type="STRING" id="576137.A0A1L7XT86"/>
<dbReference type="EMBL" id="FJOG01000052">
    <property type="protein sequence ID" value="CZR68242.1"/>
    <property type="molecule type" value="Genomic_DNA"/>
</dbReference>
<dbReference type="Proteomes" id="UP000184330">
    <property type="component" value="Unassembled WGS sequence"/>
</dbReference>
<dbReference type="InterPro" id="IPR017853">
    <property type="entry name" value="GH"/>
</dbReference>
<dbReference type="Gene3D" id="3.20.20.80">
    <property type="entry name" value="Glycosidases"/>
    <property type="match status" value="1"/>
</dbReference>
<evidence type="ECO:0000256" key="4">
    <source>
        <dbReference type="ARBA" id="ARBA00022525"/>
    </source>
</evidence>
<dbReference type="GO" id="GO:0005576">
    <property type="term" value="C:extracellular region"/>
    <property type="evidence" value="ECO:0007669"/>
    <property type="project" value="TreeGrafter"/>
</dbReference>
<evidence type="ECO:0000256" key="6">
    <source>
        <dbReference type="ARBA" id="ARBA00022801"/>
    </source>
</evidence>
<evidence type="ECO:0000256" key="1">
    <source>
        <dbReference type="ARBA" id="ARBA00004191"/>
    </source>
</evidence>
<sequence length="295" mass="31494">MHLLPLLTLVTAIAAQKAYQGFNSGAFFTSSKPKTESDFESEFLAAQALHYSPGFFSSARLYTNIQAGITDTPIQAFQAAINTNTSLLLGIWCSGTTSIDNEMVAFKTAVGNLGTKFTDLVMGISVGSEDLYRLSESGIANNAGIGNSPNSIISFIKAIRTSITDTALAAGNKPVWITETGWPTSGPTNGRAVLSTENAKTYWDTIACRYLRETNVWWYTLSDANTSIKEKFAISKDLTSADTIFNLTCPAGSVAPTSINMDWTKGVKKNTAVRQIATVGFVSLAGIVGAVVLLL</sequence>
<name>A0A1L7XT86_9HELO</name>
<gene>
    <name evidence="9" type="ORF">PAC_18141</name>
</gene>
<feature type="transmembrane region" description="Helical" evidence="7">
    <location>
        <begin position="276"/>
        <end position="294"/>
    </location>
</feature>
<dbReference type="PROSITE" id="PS00587">
    <property type="entry name" value="GLYCOSYL_HYDROL_F17"/>
    <property type="match status" value="1"/>
</dbReference>
<reference evidence="9 10" key="1">
    <citation type="submission" date="2016-03" db="EMBL/GenBank/DDBJ databases">
        <authorList>
            <person name="Ploux O."/>
        </authorList>
    </citation>
    <scope>NUCLEOTIDE SEQUENCE [LARGE SCALE GENOMIC DNA]</scope>
    <source>
        <strain evidence="9 10">UAMH 11012</strain>
    </source>
</reference>
<dbReference type="GO" id="GO:0071555">
    <property type="term" value="P:cell wall organization"/>
    <property type="evidence" value="ECO:0007669"/>
    <property type="project" value="TreeGrafter"/>
</dbReference>
<dbReference type="PANTHER" id="PTHR16631:SF16">
    <property type="entry name" value="GPI-ANCHORED CELL WALL BETA-1,3-ENDOGLUCANASE EGLC"/>
    <property type="match status" value="1"/>
</dbReference>
<dbReference type="PANTHER" id="PTHR16631">
    <property type="entry name" value="GLUCAN 1,3-BETA-GLUCOSIDASE"/>
    <property type="match status" value="1"/>
</dbReference>
<evidence type="ECO:0000313" key="9">
    <source>
        <dbReference type="EMBL" id="CZR68242.1"/>
    </source>
</evidence>
<keyword evidence="7" id="KW-0812">Transmembrane</keyword>
<keyword evidence="7" id="KW-1133">Transmembrane helix</keyword>
<keyword evidence="10" id="KW-1185">Reference proteome</keyword>
<dbReference type="GO" id="GO:0009277">
    <property type="term" value="C:fungal-type cell wall"/>
    <property type="evidence" value="ECO:0007669"/>
    <property type="project" value="TreeGrafter"/>
</dbReference>
<organism evidence="9 10">
    <name type="scientific">Phialocephala subalpina</name>
    <dbReference type="NCBI Taxonomy" id="576137"/>
    <lineage>
        <taxon>Eukaryota</taxon>
        <taxon>Fungi</taxon>
        <taxon>Dikarya</taxon>
        <taxon>Ascomycota</taxon>
        <taxon>Pezizomycotina</taxon>
        <taxon>Leotiomycetes</taxon>
        <taxon>Helotiales</taxon>
        <taxon>Mollisiaceae</taxon>
        <taxon>Phialocephala</taxon>
        <taxon>Phialocephala fortinii species complex</taxon>
    </lineage>
</organism>
<dbReference type="GO" id="GO:0009986">
    <property type="term" value="C:cell surface"/>
    <property type="evidence" value="ECO:0007669"/>
    <property type="project" value="TreeGrafter"/>
</dbReference>
<keyword evidence="6" id="KW-0378">Hydrolase</keyword>
<dbReference type="GO" id="GO:0005975">
    <property type="term" value="P:carbohydrate metabolic process"/>
    <property type="evidence" value="ECO:0007669"/>
    <property type="project" value="InterPro"/>
</dbReference>
<keyword evidence="7" id="KW-0472">Membrane</keyword>
<keyword evidence="3" id="KW-0134">Cell wall</keyword>
<comment type="similarity">
    <text evidence="2">Belongs to the glycosyl hydrolase 17 family.</text>
</comment>
<dbReference type="SUPFAM" id="SSF51445">
    <property type="entry name" value="(Trans)glycosidases"/>
    <property type="match status" value="1"/>
</dbReference>
<evidence type="ECO:0000256" key="3">
    <source>
        <dbReference type="ARBA" id="ARBA00022512"/>
    </source>
</evidence>
<dbReference type="InterPro" id="IPR050732">
    <property type="entry name" value="Beta-glucan_modifiers"/>
</dbReference>
<dbReference type="GO" id="GO:0042973">
    <property type="term" value="F:glucan endo-1,3-beta-D-glucosidase activity"/>
    <property type="evidence" value="ECO:0007669"/>
    <property type="project" value="TreeGrafter"/>
</dbReference>
<dbReference type="AlphaFoldDB" id="A0A1L7XT86"/>
<dbReference type="OrthoDB" id="77201at2759"/>
<accession>A0A1L7XT86</accession>
<keyword evidence="5 8" id="KW-0732">Signal</keyword>
<evidence type="ECO:0000256" key="8">
    <source>
        <dbReference type="SAM" id="SignalP"/>
    </source>
</evidence>